<evidence type="ECO:0000313" key="3">
    <source>
        <dbReference type="Proteomes" id="UP001058236"/>
    </source>
</evidence>
<dbReference type="SUPFAM" id="SSF160904">
    <property type="entry name" value="Jann2411-like"/>
    <property type="match status" value="1"/>
</dbReference>
<dbReference type="PANTHER" id="PTHR35525:SF3">
    <property type="entry name" value="BLL6575 PROTEIN"/>
    <property type="match status" value="1"/>
</dbReference>
<evidence type="ECO:0000313" key="2">
    <source>
        <dbReference type="EMBL" id="UTR79167.1"/>
    </source>
</evidence>
<dbReference type="Proteomes" id="UP001058236">
    <property type="component" value="Chromosome"/>
</dbReference>
<dbReference type="EMBL" id="CP101397">
    <property type="protein sequence ID" value="UTR79167.1"/>
    <property type="molecule type" value="Genomic_DNA"/>
</dbReference>
<keyword evidence="3" id="KW-1185">Reference proteome</keyword>
<accession>A0ABY5F692</accession>
<proteinExistence type="predicted"/>
<reference evidence="2" key="1">
    <citation type="submission" date="2022-07" db="EMBL/GenBank/DDBJ databases">
        <title>Genomic of Streptomyces cavourensis F2.</title>
        <authorList>
            <person name="Hu S."/>
            <person name="Liang W."/>
        </authorList>
    </citation>
    <scope>NUCLEOTIDE SEQUENCE</scope>
    <source>
        <strain evidence="2">F2</strain>
    </source>
</reference>
<dbReference type="Pfam" id="PF07336">
    <property type="entry name" value="ABATE"/>
    <property type="match status" value="1"/>
</dbReference>
<dbReference type="InterPro" id="IPR010852">
    <property type="entry name" value="ABATE"/>
</dbReference>
<protein>
    <submittedName>
        <fullName evidence="2">CGNR zinc finger domain-containing protein</fullName>
    </submittedName>
</protein>
<organism evidence="2 3">
    <name type="scientific">Streptomyces cavourensis</name>
    <dbReference type="NCBI Taxonomy" id="67258"/>
    <lineage>
        <taxon>Bacteria</taxon>
        <taxon>Bacillati</taxon>
        <taxon>Actinomycetota</taxon>
        <taxon>Actinomycetes</taxon>
        <taxon>Kitasatosporales</taxon>
        <taxon>Streptomycetaceae</taxon>
        <taxon>Streptomyces</taxon>
    </lineage>
</organism>
<evidence type="ECO:0000259" key="1">
    <source>
        <dbReference type="Pfam" id="PF11706"/>
    </source>
</evidence>
<name>A0ABY5F692_9ACTN</name>
<dbReference type="InterPro" id="IPR023286">
    <property type="entry name" value="ABATE_dom_sf"/>
</dbReference>
<dbReference type="InterPro" id="IPR021005">
    <property type="entry name" value="Znf_CGNR"/>
</dbReference>
<dbReference type="Pfam" id="PF11706">
    <property type="entry name" value="zf-CGNR"/>
    <property type="match status" value="1"/>
</dbReference>
<dbReference type="Gene3D" id="1.10.3300.10">
    <property type="entry name" value="Jann2411-like domain"/>
    <property type="match status" value="1"/>
</dbReference>
<gene>
    <name evidence="2" type="ORF">NLU04_12165</name>
</gene>
<sequence length="172" mass="18252">MRTSTGEVLTDPAALAAFLAEHRLGASHGAAAPTDADLARVLALRQETRALLEAEDEDEVVAGANGLVARVAPRTTLLRDDAGAWQWFLVTPPDCSAADELAALIGTGLLGALRTLSHNRFRPCSSPVCHGLFVDTSKAGRRRYCMPGLCGNRLNVASHRARRQATERPAGS</sequence>
<feature type="domain" description="Zinc finger CGNR" evidence="1">
    <location>
        <begin position="120"/>
        <end position="163"/>
    </location>
</feature>
<dbReference type="PANTHER" id="PTHR35525">
    <property type="entry name" value="BLL6575 PROTEIN"/>
    <property type="match status" value="1"/>
</dbReference>